<dbReference type="EMBL" id="JBBYXI010000001">
    <property type="protein sequence ID" value="MEN3929599.1"/>
    <property type="molecule type" value="Genomic_DNA"/>
</dbReference>
<evidence type="ECO:0000313" key="3">
    <source>
        <dbReference type="Proteomes" id="UP001418637"/>
    </source>
</evidence>
<gene>
    <name evidence="2" type="ORF">WJT86_00820</name>
</gene>
<protein>
    <submittedName>
        <fullName evidence="2">Uncharacterized protein</fullName>
    </submittedName>
</protein>
<evidence type="ECO:0000256" key="1">
    <source>
        <dbReference type="SAM" id="Phobius"/>
    </source>
</evidence>
<feature type="transmembrane region" description="Helical" evidence="1">
    <location>
        <begin position="21"/>
        <end position="41"/>
    </location>
</feature>
<keyword evidence="1" id="KW-1133">Transmembrane helix</keyword>
<feature type="transmembrane region" description="Helical" evidence="1">
    <location>
        <begin position="117"/>
        <end position="137"/>
    </location>
</feature>
<feature type="transmembrane region" description="Helical" evidence="1">
    <location>
        <begin position="77"/>
        <end position="97"/>
    </location>
</feature>
<keyword evidence="1" id="KW-0812">Transmembrane</keyword>
<feature type="transmembrane region" description="Helical" evidence="1">
    <location>
        <begin position="47"/>
        <end position="65"/>
    </location>
</feature>
<dbReference type="Proteomes" id="UP001418637">
    <property type="component" value="Unassembled WGS sequence"/>
</dbReference>
<reference evidence="2 3" key="1">
    <citation type="submission" date="2024-04" db="EMBL/GenBank/DDBJ databases">
        <title>A novel species isolated from cricket.</title>
        <authorList>
            <person name="Wang H.-C."/>
        </authorList>
    </citation>
    <scope>NUCLEOTIDE SEQUENCE [LARGE SCALE GENOMIC DNA]</scope>
    <source>
        <strain evidence="2 3">WL0021</strain>
    </source>
</reference>
<name>A0ABV0BF35_9HYPH</name>
<sequence>MTAEQIWNSEFIRFLSFRSAFGPMQFLISLVILVILIGNIRVFGEQFGIPITHPAIMIIASYCGLALQSARLKDARIYRVLIIVNLLMPFLIGAVTTTDLTWNYYEPASLLNMAKASLSHIIYWLWLLAYLLLLFFAPSKLQSDKKTAP</sequence>
<comment type="caution">
    <text evidence="2">The sequence shown here is derived from an EMBL/GenBank/DDBJ whole genome shotgun (WGS) entry which is preliminary data.</text>
</comment>
<evidence type="ECO:0000313" key="2">
    <source>
        <dbReference type="EMBL" id="MEN3929599.1"/>
    </source>
</evidence>
<dbReference type="RefSeq" id="WP_346335597.1">
    <property type="nucleotide sequence ID" value="NZ_JBBYXI010000001.1"/>
</dbReference>
<keyword evidence="1" id="KW-0472">Membrane</keyword>
<proteinExistence type="predicted"/>
<keyword evidence="3" id="KW-1185">Reference proteome</keyword>
<accession>A0ABV0BF35</accession>
<organism evidence="2 3">
    <name type="scientific">Hohaiivirga grylli</name>
    <dbReference type="NCBI Taxonomy" id="3133970"/>
    <lineage>
        <taxon>Bacteria</taxon>
        <taxon>Pseudomonadati</taxon>
        <taxon>Pseudomonadota</taxon>
        <taxon>Alphaproteobacteria</taxon>
        <taxon>Hyphomicrobiales</taxon>
        <taxon>Methylobacteriaceae</taxon>
        <taxon>Hohaiivirga</taxon>
    </lineage>
</organism>